<evidence type="ECO:0000313" key="2">
    <source>
        <dbReference type="Proteomes" id="UP000006461"/>
    </source>
</evidence>
<name>I4EZA9_MODI5</name>
<dbReference type="KEGG" id="mmar:MODMU_3309"/>
<dbReference type="HOGENOM" id="CLU_3202142_0_0_11"/>
<keyword evidence="2" id="KW-1185">Reference proteome</keyword>
<evidence type="ECO:0000313" key="1">
    <source>
        <dbReference type="EMBL" id="CCH88722.1"/>
    </source>
</evidence>
<reference evidence="1 2" key="1">
    <citation type="journal article" date="2012" name="J. Bacteriol.">
        <title>Genome Sequence of Radiation-Resistant Modestobacter marinus Strain BC501, a Representative Actinobacterium That Thrives on Calcareous Stone Surfaces.</title>
        <authorList>
            <person name="Normand P."/>
            <person name="Gury J."/>
            <person name="Pujic P."/>
            <person name="Chouaia B."/>
            <person name="Crotti E."/>
            <person name="Brusetti L."/>
            <person name="Daffonchio D."/>
            <person name="Vacherie B."/>
            <person name="Barbe V."/>
            <person name="Medigue C."/>
            <person name="Calteau A."/>
            <person name="Ghodhbane-Gtari F."/>
            <person name="Essoussi I."/>
            <person name="Nouioui I."/>
            <person name="Abbassi-Ghozzi I."/>
            <person name="Gtari M."/>
        </authorList>
    </citation>
    <scope>NUCLEOTIDE SEQUENCE [LARGE SCALE GENOMIC DNA]</scope>
    <source>
        <strain evidence="2">BC 501</strain>
    </source>
</reference>
<gene>
    <name evidence="1" type="ordered locus">MODMU_3309</name>
</gene>
<dbReference type="AlphaFoldDB" id="I4EZA9"/>
<protein>
    <submittedName>
        <fullName evidence="1">Uncharacterized protein</fullName>
    </submittedName>
</protein>
<dbReference type="Proteomes" id="UP000006461">
    <property type="component" value="Chromosome"/>
</dbReference>
<dbReference type="EMBL" id="FO203431">
    <property type="protein sequence ID" value="CCH88722.1"/>
    <property type="molecule type" value="Genomic_DNA"/>
</dbReference>
<accession>I4EZA9</accession>
<sequence>MAVGLATAASTLPARWRQATMRALTDQGTATLDDELAALLDSPTS</sequence>
<proteinExistence type="predicted"/>
<organism evidence="1 2">
    <name type="scientific">Modestobacter italicus (strain DSM 44449 / CECT 9708 / BC 501)</name>
    <dbReference type="NCBI Taxonomy" id="2732864"/>
    <lineage>
        <taxon>Bacteria</taxon>
        <taxon>Bacillati</taxon>
        <taxon>Actinomycetota</taxon>
        <taxon>Actinomycetes</taxon>
        <taxon>Geodermatophilales</taxon>
        <taxon>Geodermatophilaceae</taxon>
        <taxon>Modestobacter</taxon>
    </lineage>
</organism>